<protein>
    <recommendedName>
        <fullName evidence="4">CCHC-type domain-containing protein</fullName>
    </recommendedName>
</protein>
<dbReference type="InterPro" id="IPR021109">
    <property type="entry name" value="Peptidase_aspartic_dom_sf"/>
</dbReference>
<dbReference type="EMBL" id="CAJNOC010004859">
    <property type="protein sequence ID" value="CAF1035577.1"/>
    <property type="molecule type" value="Genomic_DNA"/>
</dbReference>
<feature type="region of interest" description="Disordered" evidence="3">
    <location>
        <begin position="613"/>
        <end position="633"/>
    </location>
</feature>
<dbReference type="PANTHER" id="PTHR15503">
    <property type="entry name" value="LDOC1 RELATED"/>
    <property type="match status" value="1"/>
</dbReference>
<feature type="region of interest" description="Disordered" evidence="3">
    <location>
        <begin position="257"/>
        <end position="305"/>
    </location>
</feature>
<feature type="compositionally biased region" description="Polar residues" evidence="3">
    <location>
        <begin position="620"/>
        <end position="633"/>
    </location>
</feature>
<dbReference type="CDD" id="cd00303">
    <property type="entry name" value="retropepsin_like"/>
    <property type="match status" value="1"/>
</dbReference>
<reference evidence="5" key="1">
    <citation type="submission" date="2021-02" db="EMBL/GenBank/DDBJ databases">
        <authorList>
            <person name="Nowell W R."/>
        </authorList>
    </citation>
    <scope>NUCLEOTIDE SEQUENCE</scope>
    <source>
        <strain evidence="5">Ploen Becks lab</strain>
    </source>
</reference>
<dbReference type="AlphaFoldDB" id="A0A814JAF0"/>
<keyword evidence="2" id="KW-0175">Coiled coil</keyword>
<dbReference type="Proteomes" id="UP000663879">
    <property type="component" value="Unassembled WGS sequence"/>
</dbReference>
<keyword evidence="6" id="KW-1185">Reference proteome</keyword>
<dbReference type="InterPro" id="IPR032567">
    <property type="entry name" value="RTL1-rel"/>
</dbReference>
<dbReference type="SUPFAM" id="SSF50630">
    <property type="entry name" value="Acid proteases"/>
    <property type="match status" value="1"/>
</dbReference>
<dbReference type="SMART" id="SM00343">
    <property type="entry name" value="ZnF_C2HC"/>
    <property type="match status" value="1"/>
</dbReference>
<proteinExistence type="predicted"/>
<dbReference type="SUPFAM" id="SSF57756">
    <property type="entry name" value="Retrovirus zinc finger-like domains"/>
    <property type="match status" value="1"/>
</dbReference>
<feature type="domain" description="CCHC-type" evidence="4">
    <location>
        <begin position="234"/>
        <end position="249"/>
    </location>
</feature>
<dbReference type="Pfam" id="PF03732">
    <property type="entry name" value="Retrotrans_gag"/>
    <property type="match status" value="1"/>
</dbReference>
<organism evidence="5 6">
    <name type="scientific">Brachionus calyciflorus</name>
    <dbReference type="NCBI Taxonomy" id="104777"/>
    <lineage>
        <taxon>Eukaryota</taxon>
        <taxon>Metazoa</taxon>
        <taxon>Spiralia</taxon>
        <taxon>Gnathifera</taxon>
        <taxon>Rotifera</taxon>
        <taxon>Eurotatoria</taxon>
        <taxon>Monogononta</taxon>
        <taxon>Pseudotrocha</taxon>
        <taxon>Ploima</taxon>
        <taxon>Brachionidae</taxon>
        <taxon>Brachionus</taxon>
    </lineage>
</organism>
<accession>A0A814JAF0</accession>
<keyword evidence="1" id="KW-0863">Zinc-finger</keyword>
<dbReference type="PROSITE" id="PS50158">
    <property type="entry name" value="ZF_CCHC"/>
    <property type="match status" value="1"/>
</dbReference>
<evidence type="ECO:0000256" key="1">
    <source>
        <dbReference type="PROSITE-ProRule" id="PRU00047"/>
    </source>
</evidence>
<keyword evidence="1" id="KW-0862">Zinc</keyword>
<dbReference type="PANTHER" id="PTHR15503:SF42">
    <property type="entry name" value="ZINC FINGER, CCHC-TYPE, RETROTRANSPOSON GAG DOMAIN, ASPARTIC PEPTIDASE DOMAIN PROTEIN-RELATED"/>
    <property type="match status" value="1"/>
</dbReference>
<dbReference type="Gene3D" id="4.10.60.10">
    <property type="entry name" value="Zinc finger, CCHC-type"/>
    <property type="match status" value="1"/>
</dbReference>
<dbReference type="Gene3D" id="2.40.70.10">
    <property type="entry name" value="Acid Proteases"/>
    <property type="match status" value="1"/>
</dbReference>
<feature type="compositionally biased region" description="Polar residues" evidence="3">
    <location>
        <begin position="272"/>
        <end position="288"/>
    </location>
</feature>
<feature type="coiled-coil region" evidence="2">
    <location>
        <begin position="26"/>
        <end position="53"/>
    </location>
</feature>
<keyword evidence="1" id="KW-0479">Metal-binding</keyword>
<evidence type="ECO:0000313" key="6">
    <source>
        <dbReference type="Proteomes" id="UP000663879"/>
    </source>
</evidence>
<evidence type="ECO:0000256" key="2">
    <source>
        <dbReference type="SAM" id="Coils"/>
    </source>
</evidence>
<feature type="compositionally biased region" description="Low complexity" evidence="3">
    <location>
        <begin position="289"/>
        <end position="300"/>
    </location>
</feature>
<dbReference type="GO" id="GO:0008270">
    <property type="term" value="F:zinc ion binding"/>
    <property type="evidence" value="ECO:0007669"/>
    <property type="project" value="UniProtKB-KW"/>
</dbReference>
<comment type="caution">
    <text evidence="5">The sequence shown here is derived from an EMBL/GenBank/DDBJ whole genome shotgun (WGS) entry which is preliminary data.</text>
</comment>
<name>A0A814JAF0_9BILA</name>
<evidence type="ECO:0000313" key="5">
    <source>
        <dbReference type="EMBL" id="CAF1035577.1"/>
    </source>
</evidence>
<dbReference type="GO" id="GO:0003676">
    <property type="term" value="F:nucleic acid binding"/>
    <property type="evidence" value="ECO:0007669"/>
    <property type="project" value="InterPro"/>
</dbReference>
<sequence length="633" mass="72567">MTQVITNFFEAAKETINPEQSSTQVLNAIQSEMRTLTSVLENKQEEKVKKNNKITTSSQPTFSGCEDVMEWIRITEKNLIVSDVADEFKVMAAGLYLRGDAEKSFEEWLQTQPKLVWDDFKKQMVKEYVKPEVAELALSKLRKLSQTGDLREYAEEFKKLTSQLASPMSEADKISYFKNGLKASLKPALILNKPTTLKEAIRIASEIYYSGDRAEPVERSSINAISKTYETKTCYFCKKPGHLKYECRKLAETKKNNYSQTRYKSSTHHQKTSNLGSSEKTRSFNRYPNNSKIKQQNNQSYRPKYQKSNYTAYRKNGRNVNSVEVEEELSETEEVSHVGMLSILNNSEENVDVWKKPTDLKELGRFLAICKLKEKSIKEVWYSTRLLFIIINRGIWEWNSDCDEAFKVLSEKLDLSFKQKRELNPNEQKNIPEIRAITNKSIIYSDSKVISDANPYDVATTDILGPSHVQEVENLPELIKGIALIGKNDLEVEVIFDTGAKRSVIPENLVIQNGFPVGQKVIKAVVANNEIHKTNLTEKLRIIFKGLVSELEFIILPRDNILLGMDWFVANNASIDPSRRTILFRSRKYVDFSNDMEEDQEFTVNSADIDDEDYDEDFESSTSNLGISTKRSC</sequence>
<evidence type="ECO:0000256" key="3">
    <source>
        <dbReference type="SAM" id="MobiDB-lite"/>
    </source>
</evidence>
<dbReference type="Pfam" id="PF08284">
    <property type="entry name" value="RVP_2"/>
    <property type="match status" value="1"/>
</dbReference>
<dbReference type="OrthoDB" id="105920at2759"/>
<gene>
    <name evidence="5" type="ORF">OXX778_LOCUS18092</name>
</gene>
<dbReference type="InterPro" id="IPR001878">
    <property type="entry name" value="Znf_CCHC"/>
</dbReference>
<evidence type="ECO:0000259" key="4">
    <source>
        <dbReference type="PROSITE" id="PS50158"/>
    </source>
</evidence>
<dbReference type="InterPro" id="IPR005162">
    <property type="entry name" value="Retrotrans_gag_dom"/>
</dbReference>
<dbReference type="InterPro" id="IPR036875">
    <property type="entry name" value="Znf_CCHC_sf"/>
</dbReference>